<dbReference type="AlphaFoldDB" id="A0A5K7Z1S8"/>
<gene>
    <name evidence="2" type="ORF">DSCW_16160</name>
</gene>
<dbReference type="GO" id="GO:0016491">
    <property type="term" value="F:oxidoreductase activity"/>
    <property type="evidence" value="ECO:0007669"/>
    <property type="project" value="InterPro"/>
</dbReference>
<dbReference type="Gene3D" id="3.40.109.30">
    <property type="entry name" value="putative nitroreductase (tm1586), domain 2"/>
    <property type="match status" value="1"/>
</dbReference>
<dbReference type="Gene3D" id="3.40.109.10">
    <property type="entry name" value="NADH Oxidase"/>
    <property type="match status" value="1"/>
</dbReference>
<sequence length="291" mass="32770">MTVKQPVTEVIRKRYSCRTYTKSPISEDQQISLKSFLSENLTGPFGTRVRFKLTAATAAEKNDLKNLGTYGVIKNTPGFIIGAVKGGPNNLEDFGYAMEKNILFATRLGLGTCWLGGTFTKSTFADEIRVEPAESIPAVAAIGNIAPRRSLIEKTMRFGAGADNRKQWETLFFENMFTCPLSNKSSEKWNIPLEMVRIGPSASNRQPWRIIKETDNNRFHFYMQRSKGYKTRNSILFGMADLQRVDMGIAMCHFEMTAVDIGIVGKWHFEIPNIGKIPKQTTYVVSWVGKE</sequence>
<feature type="domain" description="Putative nitroreductase TM1586" evidence="1">
    <location>
        <begin position="7"/>
        <end position="258"/>
    </location>
</feature>
<evidence type="ECO:0000313" key="3">
    <source>
        <dbReference type="Proteomes" id="UP000427769"/>
    </source>
</evidence>
<dbReference type="Pfam" id="PF14512">
    <property type="entry name" value="TM1586_NiRdase"/>
    <property type="match status" value="1"/>
</dbReference>
<dbReference type="InterPro" id="IPR000415">
    <property type="entry name" value="Nitroreductase-like"/>
</dbReference>
<dbReference type="EMBL" id="AP021875">
    <property type="protein sequence ID" value="BBO74199.1"/>
    <property type="molecule type" value="Genomic_DNA"/>
</dbReference>
<protein>
    <submittedName>
        <fullName evidence="2">Nitroreductase</fullName>
    </submittedName>
</protein>
<name>A0A5K7Z1S8_9BACT</name>
<dbReference type="SUPFAM" id="SSF55469">
    <property type="entry name" value="FMN-dependent nitroreductase-like"/>
    <property type="match status" value="1"/>
</dbReference>
<dbReference type="KEGG" id="dwd:DSCW_16160"/>
<proteinExistence type="predicted"/>
<dbReference type="OrthoDB" id="8156917at2"/>
<accession>A0A5K7Z1S8</accession>
<dbReference type="Proteomes" id="UP000427769">
    <property type="component" value="Chromosome"/>
</dbReference>
<dbReference type="RefSeq" id="WP_155303247.1">
    <property type="nucleotide sequence ID" value="NZ_AP021875.1"/>
</dbReference>
<keyword evidence="3" id="KW-1185">Reference proteome</keyword>
<organism evidence="2 3">
    <name type="scientific">Desulfosarcina widdelii</name>
    <dbReference type="NCBI Taxonomy" id="947919"/>
    <lineage>
        <taxon>Bacteria</taxon>
        <taxon>Pseudomonadati</taxon>
        <taxon>Thermodesulfobacteriota</taxon>
        <taxon>Desulfobacteria</taxon>
        <taxon>Desulfobacterales</taxon>
        <taxon>Desulfosarcinaceae</taxon>
        <taxon>Desulfosarcina</taxon>
    </lineage>
</organism>
<evidence type="ECO:0000259" key="1">
    <source>
        <dbReference type="Pfam" id="PF14512"/>
    </source>
</evidence>
<evidence type="ECO:0000313" key="2">
    <source>
        <dbReference type="EMBL" id="BBO74199.1"/>
    </source>
</evidence>
<dbReference type="InterPro" id="IPR029478">
    <property type="entry name" value="TM1586_NiRdase"/>
</dbReference>
<reference evidence="2 3" key="1">
    <citation type="submission" date="2019-11" db="EMBL/GenBank/DDBJ databases">
        <title>Comparative genomics of hydrocarbon-degrading Desulfosarcina strains.</title>
        <authorList>
            <person name="Watanabe M."/>
            <person name="Kojima H."/>
            <person name="Fukui M."/>
        </authorList>
    </citation>
    <scope>NUCLEOTIDE SEQUENCE [LARGE SCALE GENOMIC DNA]</scope>
    <source>
        <strain evidence="2 3">PP31</strain>
    </source>
</reference>